<feature type="compositionally biased region" description="Gly residues" evidence="1">
    <location>
        <begin position="285"/>
        <end position="306"/>
    </location>
</feature>
<reference evidence="3" key="1">
    <citation type="journal article" date="2019" name="Nat. Commun.">
        <title>The genome of broomcorn millet.</title>
        <authorList>
            <person name="Zou C."/>
            <person name="Miki D."/>
            <person name="Li D."/>
            <person name="Tang Q."/>
            <person name="Xiao L."/>
            <person name="Rajput S."/>
            <person name="Deng P."/>
            <person name="Jia W."/>
            <person name="Huang R."/>
            <person name="Zhang M."/>
            <person name="Sun Y."/>
            <person name="Hu J."/>
            <person name="Fu X."/>
            <person name="Schnable P.S."/>
            <person name="Li F."/>
            <person name="Zhang H."/>
            <person name="Feng B."/>
            <person name="Zhu X."/>
            <person name="Liu R."/>
            <person name="Schnable J.C."/>
            <person name="Zhu J.-K."/>
            <person name="Zhang H."/>
        </authorList>
    </citation>
    <scope>NUCLEOTIDE SEQUENCE [LARGE SCALE GENOMIC DNA]</scope>
</reference>
<feature type="region of interest" description="Disordered" evidence="1">
    <location>
        <begin position="44"/>
        <end position="105"/>
    </location>
</feature>
<evidence type="ECO:0000256" key="1">
    <source>
        <dbReference type="SAM" id="MobiDB-lite"/>
    </source>
</evidence>
<feature type="compositionally biased region" description="Low complexity" evidence="1">
    <location>
        <begin position="225"/>
        <end position="236"/>
    </location>
</feature>
<dbReference type="OrthoDB" id="786586at2759"/>
<evidence type="ECO:0000313" key="3">
    <source>
        <dbReference type="Proteomes" id="UP000275267"/>
    </source>
</evidence>
<protein>
    <submittedName>
        <fullName evidence="2">Uncharacterized protein</fullName>
    </submittedName>
</protein>
<feature type="region of interest" description="Disordered" evidence="1">
    <location>
        <begin position="260"/>
        <end position="309"/>
    </location>
</feature>
<proteinExistence type="predicted"/>
<dbReference type="Proteomes" id="UP000275267">
    <property type="component" value="Unassembled WGS sequence"/>
</dbReference>
<keyword evidence="3" id="KW-1185">Reference proteome</keyword>
<gene>
    <name evidence="2" type="ORF">C2845_PM11G19610</name>
</gene>
<feature type="region of interest" description="Disordered" evidence="1">
    <location>
        <begin position="208"/>
        <end position="236"/>
    </location>
</feature>
<dbReference type="AlphaFoldDB" id="A0A3L6RPF1"/>
<name>A0A3L6RPF1_PANMI</name>
<sequence>MVVERRAPEPRPGCRAVLCSLSRTTVVLLPRARRAAVLRPPVLPTAPAAGVRPGRRRRRGRRRSRGPRGVGWALQARGQAQREQRAGAEQPVREGRRRNVTGARRSAAAPPAFLAVAAFAAMVRRVCRPSRTALGTWRMLLDMSVAWLVSTAAADPDRPMESPTSAKASAGALFMPSPTISVASALACACSRTPPSCSCACSSRTRMQRPARRGGLPGRGGGGTCRPPLHRSAPPSLSSLLHEAAAELLFGRDWGAAGIGGPRRSSSSAGIGGRSLAAPDPGGAQRDGGSMGEQGRPRGGAVGRGSGSRPTWRLARLLFLRWIWRNREHPVPIAEASSMPVQRFGTLKATAGWRSVLFKGPSADSLSNA</sequence>
<feature type="compositionally biased region" description="Basic and acidic residues" evidence="1">
    <location>
        <begin position="80"/>
        <end position="94"/>
    </location>
</feature>
<accession>A0A3L6RPF1</accession>
<feature type="compositionally biased region" description="Low complexity" evidence="1">
    <location>
        <begin position="262"/>
        <end position="278"/>
    </location>
</feature>
<organism evidence="2 3">
    <name type="scientific">Panicum miliaceum</name>
    <name type="common">Proso millet</name>
    <name type="synonym">Broomcorn millet</name>
    <dbReference type="NCBI Taxonomy" id="4540"/>
    <lineage>
        <taxon>Eukaryota</taxon>
        <taxon>Viridiplantae</taxon>
        <taxon>Streptophyta</taxon>
        <taxon>Embryophyta</taxon>
        <taxon>Tracheophyta</taxon>
        <taxon>Spermatophyta</taxon>
        <taxon>Magnoliopsida</taxon>
        <taxon>Liliopsida</taxon>
        <taxon>Poales</taxon>
        <taxon>Poaceae</taxon>
        <taxon>PACMAD clade</taxon>
        <taxon>Panicoideae</taxon>
        <taxon>Panicodae</taxon>
        <taxon>Paniceae</taxon>
        <taxon>Panicinae</taxon>
        <taxon>Panicum</taxon>
        <taxon>Panicum sect. Panicum</taxon>
    </lineage>
</organism>
<feature type="compositionally biased region" description="Gly residues" evidence="1">
    <location>
        <begin position="215"/>
        <end position="224"/>
    </location>
</feature>
<comment type="caution">
    <text evidence="2">The sequence shown here is derived from an EMBL/GenBank/DDBJ whole genome shotgun (WGS) entry which is preliminary data.</text>
</comment>
<feature type="compositionally biased region" description="Basic residues" evidence="1">
    <location>
        <begin position="53"/>
        <end position="66"/>
    </location>
</feature>
<evidence type="ECO:0000313" key="2">
    <source>
        <dbReference type="EMBL" id="RLN07711.1"/>
    </source>
</evidence>
<dbReference type="EMBL" id="PQIB02000007">
    <property type="protein sequence ID" value="RLN07711.1"/>
    <property type="molecule type" value="Genomic_DNA"/>
</dbReference>